<feature type="region of interest" description="Disordered" evidence="1">
    <location>
        <begin position="157"/>
        <end position="176"/>
    </location>
</feature>
<feature type="compositionally biased region" description="Polar residues" evidence="1">
    <location>
        <begin position="185"/>
        <end position="213"/>
    </location>
</feature>
<gene>
    <name evidence="2" type="ORF">M378DRAFT_19341</name>
</gene>
<evidence type="ECO:0000256" key="1">
    <source>
        <dbReference type="SAM" id="MobiDB-lite"/>
    </source>
</evidence>
<dbReference type="OrthoDB" id="10589474at2759"/>
<dbReference type="Proteomes" id="UP000054549">
    <property type="component" value="Unassembled WGS sequence"/>
</dbReference>
<feature type="region of interest" description="Disordered" evidence="1">
    <location>
        <begin position="185"/>
        <end position="250"/>
    </location>
</feature>
<dbReference type="HOGENOM" id="CLU_562532_0_0_1"/>
<protein>
    <submittedName>
        <fullName evidence="2">Uncharacterized protein</fullName>
    </submittedName>
</protein>
<proteinExistence type="predicted"/>
<organism evidence="2 3">
    <name type="scientific">Amanita muscaria (strain Koide BX008)</name>
    <dbReference type="NCBI Taxonomy" id="946122"/>
    <lineage>
        <taxon>Eukaryota</taxon>
        <taxon>Fungi</taxon>
        <taxon>Dikarya</taxon>
        <taxon>Basidiomycota</taxon>
        <taxon>Agaricomycotina</taxon>
        <taxon>Agaricomycetes</taxon>
        <taxon>Agaricomycetidae</taxon>
        <taxon>Agaricales</taxon>
        <taxon>Pluteineae</taxon>
        <taxon>Amanitaceae</taxon>
        <taxon>Amanita</taxon>
    </lineage>
</organism>
<dbReference type="EMBL" id="KN819073">
    <property type="protein sequence ID" value="KIL53966.1"/>
    <property type="molecule type" value="Genomic_DNA"/>
</dbReference>
<accession>A0A0C2WBL6</accession>
<dbReference type="InParanoid" id="A0A0C2WBL6"/>
<name>A0A0C2WBL6_AMAMK</name>
<reference evidence="2 3" key="1">
    <citation type="submission" date="2014-04" db="EMBL/GenBank/DDBJ databases">
        <title>Evolutionary Origins and Diversification of the Mycorrhizal Mutualists.</title>
        <authorList>
            <consortium name="DOE Joint Genome Institute"/>
            <consortium name="Mycorrhizal Genomics Consortium"/>
            <person name="Kohler A."/>
            <person name="Kuo A."/>
            <person name="Nagy L.G."/>
            <person name="Floudas D."/>
            <person name="Copeland A."/>
            <person name="Barry K.W."/>
            <person name="Cichocki N."/>
            <person name="Veneault-Fourrey C."/>
            <person name="LaButti K."/>
            <person name="Lindquist E.A."/>
            <person name="Lipzen A."/>
            <person name="Lundell T."/>
            <person name="Morin E."/>
            <person name="Murat C."/>
            <person name="Riley R."/>
            <person name="Ohm R."/>
            <person name="Sun H."/>
            <person name="Tunlid A."/>
            <person name="Henrissat B."/>
            <person name="Grigoriev I.V."/>
            <person name="Hibbett D.S."/>
            <person name="Martin F."/>
        </authorList>
    </citation>
    <scope>NUCLEOTIDE SEQUENCE [LARGE SCALE GENOMIC DNA]</scope>
    <source>
        <strain evidence="2 3">Koide BX008</strain>
    </source>
</reference>
<dbReference type="STRING" id="946122.A0A0C2WBL6"/>
<keyword evidence="3" id="KW-1185">Reference proteome</keyword>
<dbReference type="AlphaFoldDB" id="A0A0C2WBL6"/>
<evidence type="ECO:0000313" key="2">
    <source>
        <dbReference type="EMBL" id="KIL53966.1"/>
    </source>
</evidence>
<sequence length="411" mass="46218">MPPSSVKRDHLYRFGHFSVLADVDTESLASHDDSPYVDTLDQEVAIGDIVSEIFNNKASHYNRAQAFYTVFNELALVLQTTSQFKSVMERIADDLQTGNMAQPCNLPHAQPCTLSHAEPCTLSHDPVTITVTKEVHPTTCSDEMKKLRKEISDLKSKIGNMKKDAKSSDDPVPTAKSAHNTFASIVTSSSKSRPPTVDQAQSRPPTVNQTQSIRFEENNPKPYKPLHNTPPRFPLVSQKEQPEQTTSRNQRIAKACTRKGTRANVLSLKGPSGVLSPAEFDLVKLKKEIDTNLIDLECNICSWTIHGNLSIVCKKKISQENKEIIMRLYQDMSTQMEDVKVLNKVTTSFVKFVEVPLFDAKGKAYTREDFSNMLKQNAKWANIDLSFGPEIIKRHTEDTPLSEHISYSRRQ</sequence>
<evidence type="ECO:0000313" key="3">
    <source>
        <dbReference type="Proteomes" id="UP000054549"/>
    </source>
</evidence>
<feature type="compositionally biased region" description="Basic and acidic residues" evidence="1">
    <location>
        <begin position="157"/>
        <end position="169"/>
    </location>
</feature>